<evidence type="ECO:0000313" key="1">
    <source>
        <dbReference type="EMBL" id="MED6288689.1"/>
    </source>
</evidence>
<keyword evidence="2" id="KW-1185">Reference proteome</keyword>
<name>A0ABU7EPX1_9TELE</name>
<proteinExistence type="predicted"/>
<dbReference type="EMBL" id="JAHUTJ010061411">
    <property type="protein sequence ID" value="MED6288689.1"/>
    <property type="molecule type" value="Genomic_DNA"/>
</dbReference>
<feature type="non-terminal residue" evidence="1">
    <location>
        <position position="101"/>
    </location>
</feature>
<protein>
    <submittedName>
        <fullName evidence="1">Uncharacterized protein</fullName>
    </submittedName>
</protein>
<comment type="caution">
    <text evidence="1">The sequence shown here is derived from an EMBL/GenBank/DDBJ whole genome shotgun (WGS) entry which is preliminary data.</text>
</comment>
<sequence length="101" mass="10984">MHSKLLYVLCLEDIFMPSIQGFGNNAGSSGTFCRKISVRASDTFSLSTSSNVVPLFHGLYFGRLHYTQPILRPFSAGFSGCSTESLYCTFHSTGRCGNDAA</sequence>
<reference evidence="1 2" key="1">
    <citation type="submission" date="2021-06" db="EMBL/GenBank/DDBJ databases">
        <authorList>
            <person name="Palmer J.M."/>
        </authorList>
    </citation>
    <scope>NUCLEOTIDE SEQUENCE [LARGE SCALE GENOMIC DNA]</scope>
    <source>
        <strain evidence="1 2">CL_MEX2019</strain>
        <tissue evidence="1">Muscle</tissue>
    </source>
</reference>
<dbReference type="Proteomes" id="UP001352852">
    <property type="component" value="Unassembled WGS sequence"/>
</dbReference>
<gene>
    <name evidence="1" type="ORF">CHARACLAT_029103</name>
</gene>
<evidence type="ECO:0000313" key="2">
    <source>
        <dbReference type="Proteomes" id="UP001352852"/>
    </source>
</evidence>
<accession>A0ABU7EPX1</accession>
<organism evidence="1 2">
    <name type="scientific">Characodon lateralis</name>
    <dbReference type="NCBI Taxonomy" id="208331"/>
    <lineage>
        <taxon>Eukaryota</taxon>
        <taxon>Metazoa</taxon>
        <taxon>Chordata</taxon>
        <taxon>Craniata</taxon>
        <taxon>Vertebrata</taxon>
        <taxon>Euteleostomi</taxon>
        <taxon>Actinopterygii</taxon>
        <taxon>Neopterygii</taxon>
        <taxon>Teleostei</taxon>
        <taxon>Neoteleostei</taxon>
        <taxon>Acanthomorphata</taxon>
        <taxon>Ovalentaria</taxon>
        <taxon>Atherinomorphae</taxon>
        <taxon>Cyprinodontiformes</taxon>
        <taxon>Goodeidae</taxon>
        <taxon>Characodon</taxon>
    </lineage>
</organism>